<evidence type="ECO:0000256" key="4">
    <source>
        <dbReference type="ARBA" id="ARBA00034617"/>
    </source>
</evidence>
<proteinExistence type="inferred from homology"/>
<keyword evidence="8" id="KW-0378">Hydrolase</keyword>
<dbReference type="InterPro" id="IPR014001">
    <property type="entry name" value="Helicase_ATP-bd"/>
</dbReference>
<dbReference type="PANTHER" id="PTHR13710:SF120">
    <property type="entry name" value="BIFUNCTIONAL 3'-5' EXONUCLEASE_ATP-DEPENDENT HELICASE WRN"/>
    <property type="match status" value="1"/>
</dbReference>
<protein>
    <recommendedName>
        <fullName evidence="5">DNA 3'-5' helicase</fullName>
        <ecNumber evidence="5">5.6.2.4</ecNumber>
    </recommendedName>
</protein>
<dbReference type="PANTHER" id="PTHR13710">
    <property type="entry name" value="DNA HELICASE RECQ FAMILY MEMBER"/>
    <property type="match status" value="1"/>
</dbReference>
<dbReference type="GO" id="GO:0000724">
    <property type="term" value="P:double-strand break repair via homologous recombination"/>
    <property type="evidence" value="ECO:0007669"/>
    <property type="project" value="TreeGrafter"/>
</dbReference>
<dbReference type="Gene3D" id="3.40.50.300">
    <property type="entry name" value="P-loop containing nucleotide triphosphate hydrolases"/>
    <property type="match status" value="2"/>
</dbReference>
<evidence type="ECO:0000313" key="8">
    <source>
        <dbReference type="EMBL" id="KAB5587905.1"/>
    </source>
</evidence>
<dbReference type="GO" id="GO:0005524">
    <property type="term" value="F:ATP binding"/>
    <property type="evidence" value="ECO:0007669"/>
    <property type="project" value="UniProtKB-KW"/>
</dbReference>
<dbReference type="GO" id="GO:0009378">
    <property type="term" value="F:four-way junction helicase activity"/>
    <property type="evidence" value="ECO:0007669"/>
    <property type="project" value="TreeGrafter"/>
</dbReference>
<dbReference type="EMBL" id="SSOP01000690">
    <property type="protein sequence ID" value="KAB5587905.1"/>
    <property type="molecule type" value="Genomic_DNA"/>
</dbReference>
<comment type="catalytic activity">
    <reaction evidence="4">
        <text>Couples ATP hydrolysis with the unwinding of duplex DNA by translocating in the 3'-5' direction.</text>
        <dbReference type="EC" id="5.6.2.4"/>
    </reaction>
</comment>
<organism evidence="8 9">
    <name type="scientific">Ceratobasidium theobromae</name>
    <dbReference type="NCBI Taxonomy" id="1582974"/>
    <lineage>
        <taxon>Eukaryota</taxon>
        <taxon>Fungi</taxon>
        <taxon>Dikarya</taxon>
        <taxon>Basidiomycota</taxon>
        <taxon>Agaricomycotina</taxon>
        <taxon>Agaricomycetes</taxon>
        <taxon>Cantharellales</taxon>
        <taxon>Ceratobasidiaceae</taxon>
        <taxon>Ceratobasidium</taxon>
    </lineage>
</organism>
<comment type="similarity">
    <text evidence="1">Belongs to the helicase family. RecQ subfamily.</text>
</comment>
<dbReference type="SMART" id="SM00487">
    <property type="entry name" value="DEXDc"/>
    <property type="match status" value="1"/>
</dbReference>
<evidence type="ECO:0000313" key="9">
    <source>
        <dbReference type="Proteomes" id="UP000383932"/>
    </source>
</evidence>
<name>A0A5N5Q838_9AGAM</name>
<feature type="domain" description="Helicase ATP-binding" evidence="6">
    <location>
        <begin position="49"/>
        <end position="222"/>
    </location>
</feature>
<dbReference type="GO" id="GO:0043138">
    <property type="term" value="F:3'-5' DNA helicase activity"/>
    <property type="evidence" value="ECO:0007669"/>
    <property type="project" value="UniProtKB-EC"/>
</dbReference>
<keyword evidence="3" id="KW-0067">ATP-binding</keyword>
<dbReference type="PROSITE" id="PS51194">
    <property type="entry name" value="HELICASE_CTER"/>
    <property type="match status" value="1"/>
</dbReference>
<dbReference type="Pfam" id="PF00270">
    <property type="entry name" value="DEAD"/>
    <property type="match status" value="1"/>
</dbReference>
<dbReference type="GO" id="GO:0005634">
    <property type="term" value="C:nucleus"/>
    <property type="evidence" value="ECO:0007669"/>
    <property type="project" value="TreeGrafter"/>
</dbReference>
<dbReference type="OrthoDB" id="10261556at2759"/>
<dbReference type="SUPFAM" id="SSF52540">
    <property type="entry name" value="P-loop containing nucleoside triphosphate hydrolases"/>
    <property type="match status" value="1"/>
</dbReference>
<dbReference type="AlphaFoldDB" id="A0A5N5Q838"/>
<dbReference type="GO" id="GO:0005737">
    <property type="term" value="C:cytoplasm"/>
    <property type="evidence" value="ECO:0007669"/>
    <property type="project" value="TreeGrafter"/>
</dbReference>
<keyword evidence="9" id="KW-1185">Reference proteome</keyword>
<dbReference type="SMART" id="SM00490">
    <property type="entry name" value="HELICc"/>
    <property type="match status" value="1"/>
</dbReference>
<evidence type="ECO:0000256" key="3">
    <source>
        <dbReference type="ARBA" id="ARBA00022840"/>
    </source>
</evidence>
<dbReference type="InterPro" id="IPR027417">
    <property type="entry name" value="P-loop_NTPase"/>
</dbReference>
<dbReference type="GO" id="GO:0003676">
    <property type="term" value="F:nucleic acid binding"/>
    <property type="evidence" value="ECO:0007669"/>
    <property type="project" value="InterPro"/>
</dbReference>
<dbReference type="Pfam" id="PF00271">
    <property type="entry name" value="Helicase_C"/>
    <property type="match status" value="1"/>
</dbReference>
<gene>
    <name evidence="8" type="ORF">CTheo_8652</name>
</gene>
<dbReference type="PROSITE" id="PS51192">
    <property type="entry name" value="HELICASE_ATP_BIND_1"/>
    <property type="match status" value="1"/>
</dbReference>
<dbReference type="EC" id="5.6.2.4" evidence="5"/>
<evidence type="ECO:0000259" key="6">
    <source>
        <dbReference type="PROSITE" id="PS51192"/>
    </source>
</evidence>
<feature type="domain" description="Helicase C-terminal" evidence="7">
    <location>
        <begin position="250"/>
        <end position="430"/>
    </location>
</feature>
<dbReference type="Proteomes" id="UP000383932">
    <property type="component" value="Unassembled WGS sequence"/>
</dbReference>
<dbReference type="GO" id="GO:0005694">
    <property type="term" value="C:chromosome"/>
    <property type="evidence" value="ECO:0007669"/>
    <property type="project" value="TreeGrafter"/>
</dbReference>
<comment type="caution">
    <text evidence="8">The sequence shown here is derived from an EMBL/GenBank/DDBJ whole genome shotgun (WGS) entry which is preliminary data.</text>
</comment>
<evidence type="ECO:0000256" key="5">
    <source>
        <dbReference type="ARBA" id="ARBA00034808"/>
    </source>
</evidence>
<keyword evidence="8" id="KW-0347">Helicase</keyword>
<evidence type="ECO:0000259" key="7">
    <source>
        <dbReference type="PROSITE" id="PS51194"/>
    </source>
</evidence>
<reference evidence="8 9" key="1">
    <citation type="journal article" date="2019" name="Fungal Biol. Biotechnol.">
        <title>Draft genome sequence of fastidious pathogen Ceratobasidium theobromae, which causes vascular-streak dieback in Theobroma cacao.</title>
        <authorList>
            <person name="Ali S.S."/>
            <person name="Asman A."/>
            <person name="Shao J."/>
            <person name="Firmansyah A.P."/>
            <person name="Susilo A.W."/>
            <person name="Rosmana A."/>
            <person name="McMahon P."/>
            <person name="Junaid M."/>
            <person name="Guest D."/>
            <person name="Kheng T.Y."/>
            <person name="Meinhardt L.W."/>
            <person name="Bailey B.A."/>
        </authorList>
    </citation>
    <scope>NUCLEOTIDE SEQUENCE [LARGE SCALE GENOMIC DNA]</scope>
    <source>
        <strain evidence="8 9">CT2</strain>
    </source>
</reference>
<sequence length="457" mass="50597">MLPLLTQSERSKAVTEPEYYGNPVSRDHLEAKIYQRTGFTARQFQLEATLAILAGHDVIVHAGTGSGKTLIFAAPHFVLDNKVSIIISPLILLQQDQQNRMKKMGLNAIAINQEVHLEPEVWNDLASGKYQIVLLSPEMALYNEKVGKVFASTAFQKALIAIHVDEAHTISLWGGDFRKAYKGLGRIRARLPKGIPATIVSATLRQNVKNDAMATLGFSSNPLDYVDINIGNERTNVFLGIREMKFPASSFKDLSVLIDPDETNTFNIPKSIVYIDDINSVTLGVITLNSWLHVSLRKHGLIMPVHAWMPASYRSNAMAKFASGEARILICTEAAGMGCDIPDIKHVIQFGLCRSIDALVQRIGRCWRASDGTGEGWLIAESWAWDGKGGATGATSRKSADPILRGLITERECRRKYLNRNTQYLAKIVAIYATQNQFPALPTARSQPSQDQQEQQL</sequence>
<keyword evidence="2" id="KW-0547">Nucleotide-binding</keyword>
<evidence type="ECO:0000256" key="1">
    <source>
        <dbReference type="ARBA" id="ARBA00005446"/>
    </source>
</evidence>
<evidence type="ECO:0000256" key="2">
    <source>
        <dbReference type="ARBA" id="ARBA00022741"/>
    </source>
</evidence>
<dbReference type="InterPro" id="IPR011545">
    <property type="entry name" value="DEAD/DEAH_box_helicase_dom"/>
</dbReference>
<dbReference type="InterPro" id="IPR001650">
    <property type="entry name" value="Helicase_C-like"/>
</dbReference>
<accession>A0A5N5Q838</accession>